<gene>
    <name evidence="1" type="ORF">IMCC14465_16850</name>
</gene>
<dbReference type="EMBL" id="ALYF01000008">
    <property type="protein sequence ID" value="EJW20560.1"/>
    <property type="molecule type" value="Genomic_DNA"/>
</dbReference>
<keyword evidence="2" id="KW-1185">Reference proteome</keyword>
<name>J9A2N3_9PROT</name>
<evidence type="ECO:0000313" key="2">
    <source>
        <dbReference type="Proteomes" id="UP000004836"/>
    </source>
</evidence>
<reference evidence="1 2" key="1">
    <citation type="journal article" date="2012" name="J. Bacteriol.">
        <title>Genome Sequence of Strain IMCC14465, Isolated from the East Sea, Belonging to the PS1 Clade of Alphaproteobacteria.</title>
        <authorList>
            <person name="Yang S.J."/>
            <person name="Kang I."/>
            <person name="Cho J.C."/>
        </authorList>
    </citation>
    <scope>NUCLEOTIDE SEQUENCE [LARGE SCALE GENOMIC DNA]</scope>
    <source>
        <strain evidence="1 2">IMCC14465</strain>
    </source>
</reference>
<protein>
    <submittedName>
        <fullName evidence="1">Uncharacterized protein</fullName>
    </submittedName>
</protein>
<accession>J9A2N3</accession>
<dbReference type="Proteomes" id="UP000004836">
    <property type="component" value="Unassembled WGS sequence"/>
</dbReference>
<dbReference type="AlphaFoldDB" id="J9A2N3"/>
<sequence length="38" mass="4554">MTKIFQRYELFVHLSQICDGFIKLFQILRSSHLKSQTP</sequence>
<comment type="caution">
    <text evidence="1">The sequence shown here is derived from an EMBL/GenBank/DDBJ whole genome shotgun (WGS) entry which is preliminary data.</text>
</comment>
<organism evidence="1 2">
    <name type="scientific">alpha proteobacterium IMCC14465</name>
    <dbReference type="NCBI Taxonomy" id="1220535"/>
    <lineage>
        <taxon>Bacteria</taxon>
        <taxon>Pseudomonadati</taxon>
        <taxon>Pseudomonadota</taxon>
        <taxon>Alphaproteobacteria</taxon>
        <taxon>PS1 clade</taxon>
    </lineage>
</organism>
<evidence type="ECO:0000313" key="1">
    <source>
        <dbReference type="EMBL" id="EJW20560.1"/>
    </source>
</evidence>
<proteinExistence type="predicted"/>
<dbReference type="STRING" id="1220535.IMCC14465_16850"/>